<organism evidence="1 2">
    <name type="scientific">Mycena metata</name>
    <dbReference type="NCBI Taxonomy" id="1033252"/>
    <lineage>
        <taxon>Eukaryota</taxon>
        <taxon>Fungi</taxon>
        <taxon>Dikarya</taxon>
        <taxon>Basidiomycota</taxon>
        <taxon>Agaricomycotina</taxon>
        <taxon>Agaricomycetes</taxon>
        <taxon>Agaricomycetidae</taxon>
        <taxon>Agaricales</taxon>
        <taxon>Marasmiineae</taxon>
        <taxon>Mycenaceae</taxon>
        <taxon>Mycena</taxon>
    </lineage>
</organism>
<dbReference type="EMBL" id="JARKIB010000005">
    <property type="protein sequence ID" value="KAJ7779641.1"/>
    <property type="molecule type" value="Genomic_DNA"/>
</dbReference>
<name>A0AAD7NXU0_9AGAR</name>
<dbReference type="Proteomes" id="UP001215598">
    <property type="component" value="Unassembled WGS sequence"/>
</dbReference>
<keyword evidence="2" id="KW-1185">Reference proteome</keyword>
<accession>A0AAD7NXU0</accession>
<proteinExistence type="predicted"/>
<reference evidence="1" key="1">
    <citation type="submission" date="2023-03" db="EMBL/GenBank/DDBJ databases">
        <title>Massive genome expansion in bonnet fungi (Mycena s.s.) driven by repeated elements and novel gene families across ecological guilds.</title>
        <authorList>
            <consortium name="Lawrence Berkeley National Laboratory"/>
            <person name="Harder C.B."/>
            <person name="Miyauchi S."/>
            <person name="Viragh M."/>
            <person name="Kuo A."/>
            <person name="Thoen E."/>
            <person name="Andreopoulos B."/>
            <person name="Lu D."/>
            <person name="Skrede I."/>
            <person name="Drula E."/>
            <person name="Henrissat B."/>
            <person name="Morin E."/>
            <person name="Kohler A."/>
            <person name="Barry K."/>
            <person name="LaButti K."/>
            <person name="Morin E."/>
            <person name="Salamov A."/>
            <person name="Lipzen A."/>
            <person name="Mereny Z."/>
            <person name="Hegedus B."/>
            <person name="Baldrian P."/>
            <person name="Stursova M."/>
            <person name="Weitz H."/>
            <person name="Taylor A."/>
            <person name="Grigoriev I.V."/>
            <person name="Nagy L.G."/>
            <person name="Martin F."/>
            <person name="Kauserud H."/>
        </authorList>
    </citation>
    <scope>NUCLEOTIDE SEQUENCE</scope>
    <source>
        <strain evidence="1">CBHHK182m</strain>
    </source>
</reference>
<sequence>MIRFDTPPDAGDVHSHAPNPPAYPGPAVLLAHPSLILTLCPVLQQRRPATTPDVRSPVPRLPHRLKRPLLRSHGITHLVTSSRGLLGAACVRFGRVFDVQRGYKGQGDGGYRAAFGAGDGRGEAYGLFCDKKSEEGFITVSYADALTFAKRRLACAKPNPGLRARLWSGSTCGRNKLGIGSDAHTISPAGSRLIHALHLRPRLPYTVFISCTLVITVPAHHPFASSTHVHLGYLRAVGTRSSS</sequence>
<gene>
    <name evidence="1" type="ORF">B0H16DRAFT_1710915</name>
</gene>
<dbReference type="AlphaFoldDB" id="A0AAD7NXU0"/>
<comment type="caution">
    <text evidence="1">The sequence shown here is derived from an EMBL/GenBank/DDBJ whole genome shotgun (WGS) entry which is preliminary data.</text>
</comment>
<protein>
    <submittedName>
        <fullName evidence="1">Uncharacterized protein</fullName>
    </submittedName>
</protein>
<evidence type="ECO:0000313" key="2">
    <source>
        <dbReference type="Proteomes" id="UP001215598"/>
    </source>
</evidence>
<evidence type="ECO:0000313" key="1">
    <source>
        <dbReference type="EMBL" id="KAJ7779641.1"/>
    </source>
</evidence>